<reference evidence="2" key="1">
    <citation type="submission" date="2023-03" db="EMBL/GenBank/DDBJ databases">
        <title>Massive genome expansion in bonnet fungi (Mycena s.s.) driven by repeated elements and novel gene families across ecological guilds.</title>
        <authorList>
            <consortium name="Lawrence Berkeley National Laboratory"/>
            <person name="Harder C.B."/>
            <person name="Miyauchi S."/>
            <person name="Viragh M."/>
            <person name="Kuo A."/>
            <person name="Thoen E."/>
            <person name="Andreopoulos B."/>
            <person name="Lu D."/>
            <person name="Skrede I."/>
            <person name="Drula E."/>
            <person name="Henrissat B."/>
            <person name="Morin E."/>
            <person name="Kohler A."/>
            <person name="Barry K."/>
            <person name="LaButti K."/>
            <person name="Morin E."/>
            <person name="Salamov A."/>
            <person name="Lipzen A."/>
            <person name="Mereny Z."/>
            <person name="Hegedus B."/>
            <person name="Baldrian P."/>
            <person name="Stursova M."/>
            <person name="Weitz H."/>
            <person name="Taylor A."/>
            <person name="Grigoriev I.V."/>
            <person name="Nagy L.G."/>
            <person name="Martin F."/>
            <person name="Kauserud H."/>
        </authorList>
    </citation>
    <scope>NUCLEOTIDE SEQUENCE</scope>
    <source>
        <strain evidence="2">9144</strain>
    </source>
</reference>
<feature type="region of interest" description="Disordered" evidence="1">
    <location>
        <begin position="353"/>
        <end position="377"/>
    </location>
</feature>
<evidence type="ECO:0000313" key="3">
    <source>
        <dbReference type="Proteomes" id="UP001219525"/>
    </source>
</evidence>
<dbReference type="AlphaFoldDB" id="A0AAD6Y0J3"/>
<evidence type="ECO:0000256" key="1">
    <source>
        <dbReference type="SAM" id="MobiDB-lite"/>
    </source>
</evidence>
<keyword evidence="3" id="KW-1185">Reference proteome</keyword>
<accession>A0AAD6Y0J3</accession>
<dbReference type="Proteomes" id="UP001219525">
    <property type="component" value="Unassembled WGS sequence"/>
</dbReference>
<name>A0AAD6Y0J3_9AGAR</name>
<gene>
    <name evidence="2" type="ORF">GGX14DRAFT_407476</name>
</gene>
<proteinExistence type="predicted"/>
<evidence type="ECO:0000313" key="2">
    <source>
        <dbReference type="EMBL" id="KAJ7191046.1"/>
    </source>
</evidence>
<sequence length="448" mass="50598">MATLEEQNFLCAMQGSQKELPRATNSPFVAGLPFLYDFLRDEGWLELARKELFGNGVRARLLRTLVKACWPSVTPDESEFYGYTRLRENTELTKLRLRPNEPVTMLYMLELVLLATGWPYRISETPRKKTPIPETLVPQKLVQLLDQLTGDKLKSVYVTAVQAIKNTGELRQPKHLQCMARKQPLSEPSVQDTNEWLKSLRLPSPYKFEVFGPKRGKPALLTPLRLCMISPFFLLLPRRLVSYPVSSGSWNLVQFCLGSKPKAMVMVDQLFYKGLHCFSTISVQPTKELPFMSIPDPGIFYPSVLMTSDITPDGSEPASANPGENTDLAWHEDSGTTFRFRYVQYMQPPIRTADLEHNGKSGGGSAKRRSSSGYENHAKKRRAVEVDHGHLLQHDIEVSLVQNNLPENSAPYMSIAPADTWLSSPQKHFLSSHLFQGFLIPVSSCLKT</sequence>
<dbReference type="EMBL" id="JARJCW010000138">
    <property type="protein sequence ID" value="KAJ7191046.1"/>
    <property type="molecule type" value="Genomic_DNA"/>
</dbReference>
<organism evidence="2 3">
    <name type="scientific">Mycena pura</name>
    <dbReference type="NCBI Taxonomy" id="153505"/>
    <lineage>
        <taxon>Eukaryota</taxon>
        <taxon>Fungi</taxon>
        <taxon>Dikarya</taxon>
        <taxon>Basidiomycota</taxon>
        <taxon>Agaricomycotina</taxon>
        <taxon>Agaricomycetes</taxon>
        <taxon>Agaricomycetidae</taxon>
        <taxon>Agaricales</taxon>
        <taxon>Marasmiineae</taxon>
        <taxon>Mycenaceae</taxon>
        <taxon>Mycena</taxon>
    </lineage>
</organism>
<comment type="caution">
    <text evidence="2">The sequence shown here is derived from an EMBL/GenBank/DDBJ whole genome shotgun (WGS) entry which is preliminary data.</text>
</comment>
<protein>
    <submittedName>
        <fullName evidence="2">Uncharacterized protein</fullName>
    </submittedName>
</protein>